<keyword evidence="3" id="KW-1185">Reference proteome</keyword>
<dbReference type="Gene3D" id="2.160.20.10">
    <property type="entry name" value="Single-stranded right-handed beta-helix, Pectin lyase-like"/>
    <property type="match status" value="1"/>
</dbReference>
<comment type="caution">
    <text evidence="2">The sequence shown here is derived from an EMBL/GenBank/DDBJ whole genome shotgun (WGS) entry which is preliminary data.</text>
</comment>
<evidence type="ECO:0000256" key="1">
    <source>
        <dbReference type="SAM" id="MobiDB-lite"/>
    </source>
</evidence>
<accession>A0ABP5ZZP2</accession>
<protein>
    <submittedName>
        <fullName evidence="2">Uncharacterized protein</fullName>
    </submittedName>
</protein>
<feature type="region of interest" description="Disordered" evidence="1">
    <location>
        <begin position="74"/>
        <end position="95"/>
    </location>
</feature>
<feature type="compositionally biased region" description="Basic and acidic residues" evidence="1">
    <location>
        <begin position="74"/>
        <end position="86"/>
    </location>
</feature>
<evidence type="ECO:0000313" key="2">
    <source>
        <dbReference type="EMBL" id="GAA2506778.1"/>
    </source>
</evidence>
<evidence type="ECO:0000313" key="3">
    <source>
        <dbReference type="Proteomes" id="UP001501777"/>
    </source>
</evidence>
<dbReference type="InterPro" id="IPR012334">
    <property type="entry name" value="Pectin_lyas_fold"/>
</dbReference>
<organism evidence="2 3">
    <name type="scientific">Streptomyces longisporus</name>
    <dbReference type="NCBI Taxonomy" id="1948"/>
    <lineage>
        <taxon>Bacteria</taxon>
        <taxon>Bacillati</taxon>
        <taxon>Actinomycetota</taxon>
        <taxon>Actinomycetes</taxon>
        <taxon>Kitasatosporales</taxon>
        <taxon>Streptomycetaceae</taxon>
        <taxon>Streptomyces</taxon>
    </lineage>
</organism>
<gene>
    <name evidence="2" type="ORF">GCM10010276_59450</name>
</gene>
<dbReference type="Proteomes" id="UP001501777">
    <property type="component" value="Unassembled WGS sequence"/>
</dbReference>
<name>A0ABP5ZZP2_STRLO</name>
<reference evidence="3" key="1">
    <citation type="journal article" date="2019" name="Int. J. Syst. Evol. Microbiol.">
        <title>The Global Catalogue of Microorganisms (GCM) 10K type strain sequencing project: providing services to taxonomists for standard genome sequencing and annotation.</title>
        <authorList>
            <consortium name="The Broad Institute Genomics Platform"/>
            <consortium name="The Broad Institute Genome Sequencing Center for Infectious Disease"/>
            <person name="Wu L."/>
            <person name="Ma J."/>
        </authorList>
    </citation>
    <scope>NUCLEOTIDE SEQUENCE [LARGE SCALE GENOMIC DNA]</scope>
    <source>
        <strain evidence="3">JCM 4395</strain>
    </source>
</reference>
<proteinExistence type="predicted"/>
<dbReference type="EMBL" id="BAAASG010000014">
    <property type="protein sequence ID" value="GAA2506778.1"/>
    <property type="molecule type" value="Genomic_DNA"/>
</dbReference>
<sequence length="95" mass="9797">MPDPTCLRVAVPGLQPGAGSPTTIAENNGTALHRTGTLFNGYPVDLPAIHNACNSGSERDLTADVGWTPTLHTKIDSAETADREVAHGAGPGRIP</sequence>